<protein>
    <submittedName>
        <fullName evidence="2">Uncharacterized protein</fullName>
    </submittedName>
</protein>
<sequence length="225" mass="24674">MFHYASASLVPKAKEAEYHTSSNVSVEVLRLDRQPFVPDEIESSKTSDYIPEDIDGVFPTASVSTGDRCFPDRWMPDEISPSSSSMREGSSVGDELWCNNHAKAERSKSTNNLPGDSDSATSSTHISTGHPCPSDRWTPKKISLSSSSMEGNYSDEDELWYNNHAMAGMEDLTALDAAEVQLPYGEVLNSLQLVKSGINFRALVEAWEKNGLLGNSCFRLLSLAS</sequence>
<proteinExistence type="predicted"/>
<dbReference type="EMBL" id="UYRU01053583">
    <property type="protein sequence ID" value="VDN12310.1"/>
    <property type="molecule type" value="Genomic_DNA"/>
</dbReference>
<dbReference type="Proteomes" id="UP000281553">
    <property type="component" value="Unassembled WGS sequence"/>
</dbReference>
<feature type="compositionally biased region" description="Polar residues" evidence="1">
    <location>
        <begin position="109"/>
        <end position="127"/>
    </location>
</feature>
<organism evidence="2 3">
    <name type="scientific">Dibothriocephalus latus</name>
    <name type="common">Fish tapeworm</name>
    <name type="synonym">Diphyllobothrium latum</name>
    <dbReference type="NCBI Taxonomy" id="60516"/>
    <lineage>
        <taxon>Eukaryota</taxon>
        <taxon>Metazoa</taxon>
        <taxon>Spiralia</taxon>
        <taxon>Lophotrochozoa</taxon>
        <taxon>Platyhelminthes</taxon>
        <taxon>Cestoda</taxon>
        <taxon>Eucestoda</taxon>
        <taxon>Diphyllobothriidea</taxon>
        <taxon>Diphyllobothriidae</taxon>
        <taxon>Dibothriocephalus</taxon>
    </lineage>
</organism>
<feature type="region of interest" description="Disordered" evidence="1">
    <location>
        <begin position="68"/>
        <end position="152"/>
    </location>
</feature>
<name>A0A3P7LG08_DIBLA</name>
<reference evidence="2 3" key="1">
    <citation type="submission" date="2018-11" db="EMBL/GenBank/DDBJ databases">
        <authorList>
            <consortium name="Pathogen Informatics"/>
        </authorList>
    </citation>
    <scope>NUCLEOTIDE SEQUENCE [LARGE SCALE GENOMIC DNA]</scope>
</reference>
<dbReference type="AlphaFoldDB" id="A0A3P7LG08"/>
<keyword evidence="3" id="KW-1185">Reference proteome</keyword>
<accession>A0A3P7LG08</accession>
<evidence type="ECO:0000256" key="1">
    <source>
        <dbReference type="SAM" id="MobiDB-lite"/>
    </source>
</evidence>
<evidence type="ECO:0000313" key="3">
    <source>
        <dbReference type="Proteomes" id="UP000281553"/>
    </source>
</evidence>
<gene>
    <name evidence="2" type="ORF">DILT_LOCUS8141</name>
</gene>
<feature type="compositionally biased region" description="Low complexity" evidence="1">
    <location>
        <begin position="80"/>
        <end position="91"/>
    </location>
</feature>
<evidence type="ECO:0000313" key="2">
    <source>
        <dbReference type="EMBL" id="VDN12310.1"/>
    </source>
</evidence>